<evidence type="ECO:0000259" key="3">
    <source>
        <dbReference type="Pfam" id="PF01764"/>
    </source>
</evidence>
<dbReference type="EMBL" id="CM026424">
    <property type="protein sequence ID" value="KAG0581578.1"/>
    <property type="molecule type" value="Genomic_DNA"/>
</dbReference>
<feature type="domain" description="Fungal lipase-type" evidence="3">
    <location>
        <begin position="196"/>
        <end position="324"/>
    </location>
</feature>
<comment type="caution">
    <text evidence="4">The sequence shown here is derived from an EMBL/GenBank/DDBJ whole genome shotgun (WGS) entry which is preliminary data.</text>
</comment>
<dbReference type="InterPro" id="IPR002921">
    <property type="entry name" value="Fungal_lipase-type"/>
</dbReference>
<proteinExistence type="predicted"/>
<feature type="compositionally biased region" description="Polar residues" evidence="1">
    <location>
        <begin position="453"/>
        <end position="466"/>
    </location>
</feature>
<feature type="region of interest" description="Disordered" evidence="1">
    <location>
        <begin position="441"/>
        <end position="468"/>
    </location>
</feature>
<evidence type="ECO:0000256" key="2">
    <source>
        <dbReference type="SAM" id="Phobius"/>
    </source>
</evidence>
<feature type="compositionally biased region" description="Basic and acidic residues" evidence="1">
    <location>
        <begin position="395"/>
        <end position="427"/>
    </location>
</feature>
<dbReference type="InterPro" id="IPR029058">
    <property type="entry name" value="AB_hydrolase_fold"/>
</dbReference>
<evidence type="ECO:0000313" key="4">
    <source>
        <dbReference type="EMBL" id="KAG0581578.1"/>
    </source>
</evidence>
<keyword evidence="2" id="KW-1133">Transmembrane helix</keyword>
<name>A0A8T0IGA6_CERPU</name>
<dbReference type="Pfam" id="PF01764">
    <property type="entry name" value="Lipase_3"/>
    <property type="match status" value="1"/>
</dbReference>
<feature type="region of interest" description="Disordered" evidence="1">
    <location>
        <begin position="390"/>
        <end position="429"/>
    </location>
</feature>
<dbReference type="PANTHER" id="PTHR46023">
    <property type="entry name" value="LIPASE CLASS 3 PROTEIN-LIKE"/>
    <property type="match status" value="1"/>
</dbReference>
<sequence>MASSDANQSSLVDSTPLADRMQNFEKLNLKGKVTVSAIVVCGLAAVSFVGVKLVRGLHGGVKKIVAKKKEYDESDGNSLAYDVVAKGFATVQANLGPWSFQDLTLGLAAISKVTEKGPPHPPGQPAKELSQDAAFLARAQHWRALAEAAYTSDPASFSLYSQLPESCIVAAEWNPCQETLRPAYVVCIDAPYGAIVLTVRGTSQIVDMLVNSGTSAEPFLDSEAHGGFANATENLVEQVLPHIKRAFEDQLKCQKDLKLVVTGHSMGAAVGIMAGMTLRKSSEFSNIECWGFSTPACVTLDVARGCKDFVTSFVAHHDVVPRFSIHALELLRKRICDFDWDDADKIVGEDQDWGNIRSAAENLKSAQVTMQQAKDGFGEKVKDVAEMMGSPLCENKNKDSDKDNQDEGDKQEKQKKKEEKEEKEKKVHPPFYAPGRLLVLAADPPGSGKAPENRSNVPGSRDSGTYPTFDEAKKVTWVMHEADQEDLKEIVISPWCVSDHMLGNLGEGIGYLQRHCKPAYGGSPV</sequence>
<evidence type="ECO:0000256" key="1">
    <source>
        <dbReference type="SAM" id="MobiDB-lite"/>
    </source>
</evidence>
<dbReference type="AlphaFoldDB" id="A0A8T0IGA6"/>
<dbReference type="SUPFAM" id="SSF53474">
    <property type="entry name" value="alpha/beta-Hydrolases"/>
    <property type="match status" value="1"/>
</dbReference>
<reference evidence="4" key="1">
    <citation type="submission" date="2020-06" db="EMBL/GenBank/DDBJ databases">
        <title>WGS assembly of Ceratodon purpureus strain R40.</title>
        <authorList>
            <person name="Carey S.B."/>
            <person name="Jenkins J."/>
            <person name="Shu S."/>
            <person name="Lovell J.T."/>
            <person name="Sreedasyam A."/>
            <person name="Maumus F."/>
            <person name="Tiley G.P."/>
            <person name="Fernandez-Pozo N."/>
            <person name="Barry K."/>
            <person name="Chen C."/>
            <person name="Wang M."/>
            <person name="Lipzen A."/>
            <person name="Daum C."/>
            <person name="Saski C.A."/>
            <person name="Payton A.C."/>
            <person name="Mcbreen J.C."/>
            <person name="Conrad R.E."/>
            <person name="Kollar L.M."/>
            <person name="Olsson S."/>
            <person name="Huttunen S."/>
            <person name="Landis J.B."/>
            <person name="Wickett N.J."/>
            <person name="Johnson M.G."/>
            <person name="Rensing S.A."/>
            <person name="Grimwood J."/>
            <person name="Schmutz J."/>
            <person name="Mcdaniel S.F."/>
        </authorList>
    </citation>
    <scope>NUCLEOTIDE SEQUENCE</scope>
    <source>
        <strain evidence="4">R40</strain>
    </source>
</reference>
<dbReference type="PANTHER" id="PTHR46023:SF8">
    <property type="entry name" value="SN1-SPECIFIC DIACYLGLYCEROL LIPASE"/>
    <property type="match status" value="1"/>
</dbReference>
<evidence type="ECO:0000313" key="5">
    <source>
        <dbReference type="Proteomes" id="UP000822688"/>
    </source>
</evidence>
<protein>
    <recommendedName>
        <fullName evidence="3">Fungal lipase-type domain-containing protein</fullName>
    </recommendedName>
</protein>
<organism evidence="4 5">
    <name type="scientific">Ceratodon purpureus</name>
    <name type="common">Fire moss</name>
    <name type="synonym">Dicranum purpureum</name>
    <dbReference type="NCBI Taxonomy" id="3225"/>
    <lineage>
        <taxon>Eukaryota</taxon>
        <taxon>Viridiplantae</taxon>
        <taxon>Streptophyta</taxon>
        <taxon>Embryophyta</taxon>
        <taxon>Bryophyta</taxon>
        <taxon>Bryophytina</taxon>
        <taxon>Bryopsida</taxon>
        <taxon>Dicranidae</taxon>
        <taxon>Pseudoditrichales</taxon>
        <taxon>Ditrichaceae</taxon>
        <taxon>Ceratodon</taxon>
    </lineage>
</organism>
<dbReference type="GO" id="GO:0006629">
    <property type="term" value="P:lipid metabolic process"/>
    <property type="evidence" value="ECO:0007669"/>
    <property type="project" value="InterPro"/>
</dbReference>
<dbReference type="CDD" id="cd00519">
    <property type="entry name" value="Lipase_3"/>
    <property type="match status" value="1"/>
</dbReference>
<feature type="transmembrane region" description="Helical" evidence="2">
    <location>
        <begin position="33"/>
        <end position="54"/>
    </location>
</feature>
<dbReference type="Gene3D" id="3.40.50.1820">
    <property type="entry name" value="alpha/beta hydrolase"/>
    <property type="match status" value="1"/>
</dbReference>
<keyword evidence="5" id="KW-1185">Reference proteome</keyword>
<dbReference type="Proteomes" id="UP000822688">
    <property type="component" value="Chromosome 4"/>
</dbReference>
<gene>
    <name evidence="4" type="ORF">KC19_4G262600</name>
</gene>
<keyword evidence="2" id="KW-0812">Transmembrane</keyword>
<keyword evidence="2" id="KW-0472">Membrane</keyword>
<accession>A0A8T0IGA6</accession>